<dbReference type="CDD" id="cd02846">
    <property type="entry name" value="PAZ_argonaute_like"/>
    <property type="match status" value="1"/>
</dbReference>
<dbReference type="FunFam" id="3.40.50.2300:FF:000110">
    <property type="entry name" value="Argonaute 10"/>
    <property type="match status" value="1"/>
</dbReference>
<feature type="domain" description="PAZ" evidence="4">
    <location>
        <begin position="425"/>
        <end position="539"/>
    </location>
</feature>
<dbReference type="InterPro" id="IPR036397">
    <property type="entry name" value="RNaseH_sf"/>
</dbReference>
<evidence type="ECO:0000256" key="3">
    <source>
        <dbReference type="SAM" id="MobiDB-lite"/>
    </source>
</evidence>
<comment type="similarity">
    <text evidence="1">Belongs to the argonaute family. Ago subfamily.</text>
</comment>
<keyword evidence="2" id="KW-0943">RNA-mediated gene silencing</keyword>
<dbReference type="SMART" id="SM00950">
    <property type="entry name" value="Piwi"/>
    <property type="match status" value="1"/>
</dbReference>
<dbReference type="Pfam" id="PF16486">
    <property type="entry name" value="ArgoN"/>
    <property type="match status" value="1"/>
</dbReference>
<gene>
    <name evidence="6" type="ORF">LUZ61_018146</name>
</gene>
<proteinExistence type="inferred from homology"/>
<evidence type="ECO:0000256" key="2">
    <source>
        <dbReference type="ARBA" id="ARBA00023158"/>
    </source>
</evidence>
<dbReference type="SUPFAM" id="SSF101690">
    <property type="entry name" value="PAZ domain"/>
    <property type="match status" value="1"/>
</dbReference>
<feature type="compositionally biased region" description="Gly residues" evidence="3">
    <location>
        <begin position="1"/>
        <end position="37"/>
    </location>
</feature>
<keyword evidence="7" id="KW-1185">Reference proteome</keyword>
<dbReference type="SUPFAM" id="SSF53098">
    <property type="entry name" value="Ribonuclease H-like"/>
    <property type="match status" value="1"/>
</dbReference>
<dbReference type="GO" id="GO:0031047">
    <property type="term" value="P:regulatory ncRNA-mediated gene silencing"/>
    <property type="evidence" value="ECO:0007669"/>
    <property type="project" value="UniProtKB-KW"/>
</dbReference>
<reference evidence="6 7" key="1">
    <citation type="journal article" date="2022" name="Cell">
        <title>Repeat-based holocentromeres influence genome architecture and karyotype evolution.</title>
        <authorList>
            <person name="Hofstatter P.G."/>
            <person name="Thangavel G."/>
            <person name="Lux T."/>
            <person name="Neumann P."/>
            <person name="Vondrak T."/>
            <person name="Novak P."/>
            <person name="Zhang M."/>
            <person name="Costa L."/>
            <person name="Castellani M."/>
            <person name="Scott A."/>
            <person name="Toegelov H."/>
            <person name="Fuchs J."/>
            <person name="Mata-Sucre Y."/>
            <person name="Dias Y."/>
            <person name="Vanzela A.L.L."/>
            <person name="Huettel B."/>
            <person name="Almeida C.C.S."/>
            <person name="Simkova H."/>
            <person name="Souza G."/>
            <person name="Pedrosa-Harand A."/>
            <person name="Macas J."/>
            <person name="Mayer K.F.X."/>
            <person name="Houben A."/>
            <person name="Marques A."/>
        </authorList>
    </citation>
    <scope>NUCLEOTIDE SEQUENCE [LARGE SCALE GENOMIC DNA]</scope>
    <source>
        <strain evidence="6">RhyTen1mFocal</strain>
    </source>
</reference>
<dbReference type="Pfam" id="PF16487">
    <property type="entry name" value="ArgoMid"/>
    <property type="match status" value="1"/>
</dbReference>
<dbReference type="InterPro" id="IPR014811">
    <property type="entry name" value="ArgoL1"/>
</dbReference>
<dbReference type="InterPro" id="IPR036085">
    <property type="entry name" value="PAZ_dom_sf"/>
</dbReference>
<feature type="domain" description="Piwi" evidence="5">
    <location>
        <begin position="714"/>
        <end position="1019"/>
    </location>
</feature>
<dbReference type="Gene3D" id="3.40.50.2300">
    <property type="match status" value="1"/>
</dbReference>
<dbReference type="Gene3D" id="3.30.420.10">
    <property type="entry name" value="Ribonuclease H-like superfamily/Ribonuclease H"/>
    <property type="match status" value="1"/>
</dbReference>
<sequence>MSSYQGGRGGRGRGGGGGQYDNQGRGGGQYGNQGRGGANSNWRGPSTHHAGAGGQGAGYEGHGSRGQYQNPNPRAQYPHPRGLQGSYMGSSPGGRGPQQMYAQPGSGAQYQYPDLNPRPPQQPGWVQRGHSPQTIRAVSSQYPAPTQQQEPHRPYVGTVPDLHQANQPRLSAPISQVIAVSGGVATQELGEAGLEGEMSELTLQQEMPLPPVSTKAIKFPRRPGKGTLGRKVFVRANHFLVQLPGNALHHYDVTIKPEVTSRGTSRAVVRALVKAYQHSNLNGRLPVYDGRKSLYTAGPLPFDSQKFKVTLPDEDSPMRERSFTVEIKHVGSADVSHLQMFLKGLQPDAPQDAIQALDIVLREKPSSSNAIVPVGRSFFSDSFGSHKLGEGLESWPGFYQSLRPTQMGLSLNLDISSTAFIESVMVTEFVSKLVGQDLNNIQLTDFDIIKIKKNLKGVKVEVTHRGNMRRKYRISGLTSLPTRDLTFPCDEYGTKKNVVDYFREVYGRNIRYVNLPCLDVGNNTRKPNYLPMEVCKIVKGQRYRKKLNENQITNLLKATCQKPVDREKSILNTVRDNKYNEDIFVTEFGLTVSNQPTMIEARLLPPPLLKYNSTGAEQECTPKFGSWNMKDKKLVNGGQVNYWYCISFSPQVGGNDAGRFCKKLGDMCRVSGMEFAANPILPPILAQRNSRLEEVLKSRYQEAVSALLGKRPDLLIVILPNSNGNLYSDLKRICETDIDLVTQCCLTKNVMKGNPQFLANLALKINVKVGGRNTVLADAIRRRVPIVSRKPTIIFGADVTHPPPGEDTNPSIAAVVASQDWPEIATYAGTFRPQAHRQEIISQLGEMVKEHLISFRNKTKFEPQQIIFYRDGVSEGQFQQVLQHEITAIKTACKQLSGSYSPTITFIVVQKRHHTRLFPTDNRSADRSGNVLPGTVVDTSICHPTEFDFYLCSHAGIQGTSRPAHYHVLWDDNGFNVDDLQQLTYNLCYTYARCTRSVSIVPPAYYAHQIAFRARSYLDSGYDSGSIAPGSARSGEASATVKQLPALKDNVKKVMFYC</sequence>
<dbReference type="InterPro" id="IPR003100">
    <property type="entry name" value="PAZ_dom"/>
</dbReference>
<organism evidence="6 7">
    <name type="scientific">Rhynchospora tenuis</name>
    <dbReference type="NCBI Taxonomy" id="198213"/>
    <lineage>
        <taxon>Eukaryota</taxon>
        <taxon>Viridiplantae</taxon>
        <taxon>Streptophyta</taxon>
        <taxon>Embryophyta</taxon>
        <taxon>Tracheophyta</taxon>
        <taxon>Spermatophyta</taxon>
        <taxon>Magnoliopsida</taxon>
        <taxon>Liliopsida</taxon>
        <taxon>Poales</taxon>
        <taxon>Cyperaceae</taxon>
        <taxon>Cyperoideae</taxon>
        <taxon>Rhynchosporeae</taxon>
        <taxon>Rhynchospora</taxon>
    </lineage>
</organism>
<dbReference type="FunFam" id="3.30.420.10:FF:000013">
    <property type="entry name" value="protein argonaute 10-like"/>
    <property type="match status" value="1"/>
</dbReference>
<dbReference type="Proteomes" id="UP001210211">
    <property type="component" value="Unassembled WGS sequence"/>
</dbReference>
<protein>
    <submittedName>
        <fullName evidence="6">Uncharacterized protein</fullName>
    </submittedName>
</protein>
<dbReference type="SMART" id="SM01163">
    <property type="entry name" value="DUF1785"/>
    <property type="match status" value="1"/>
</dbReference>
<evidence type="ECO:0000259" key="5">
    <source>
        <dbReference type="PROSITE" id="PS50822"/>
    </source>
</evidence>
<feature type="region of interest" description="Disordered" evidence="3">
    <location>
        <begin position="1"/>
        <end position="132"/>
    </location>
</feature>
<comment type="caution">
    <text evidence="6">The sequence shown here is derived from an EMBL/GenBank/DDBJ whole genome shotgun (WGS) entry which is preliminary data.</text>
</comment>
<dbReference type="InterPro" id="IPR032473">
    <property type="entry name" value="Argonaute_Mid_dom"/>
</dbReference>
<dbReference type="InterPro" id="IPR003165">
    <property type="entry name" value="Piwi"/>
</dbReference>
<dbReference type="PROSITE" id="PS50822">
    <property type="entry name" value="PIWI"/>
    <property type="match status" value="1"/>
</dbReference>
<evidence type="ECO:0000259" key="4">
    <source>
        <dbReference type="PROSITE" id="PS50821"/>
    </source>
</evidence>
<dbReference type="InterPro" id="IPR032472">
    <property type="entry name" value="ArgoL2"/>
</dbReference>
<dbReference type="PROSITE" id="PS50821">
    <property type="entry name" value="PAZ"/>
    <property type="match status" value="1"/>
</dbReference>
<dbReference type="PANTHER" id="PTHR22891">
    <property type="entry name" value="EUKARYOTIC TRANSLATION INITIATION FACTOR 2C"/>
    <property type="match status" value="1"/>
</dbReference>
<dbReference type="Pfam" id="PF02170">
    <property type="entry name" value="PAZ"/>
    <property type="match status" value="1"/>
</dbReference>
<evidence type="ECO:0000313" key="7">
    <source>
        <dbReference type="Proteomes" id="UP001210211"/>
    </source>
</evidence>
<dbReference type="GO" id="GO:0003723">
    <property type="term" value="F:RNA binding"/>
    <property type="evidence" value="ECO:0007669"/>
    <property type="project" value="InterPro"/>
</dbReference>
<dbReference type="Pfam" id="PF02171">
    <property type="entry name" value="Piwi"/>
    <property type="match status" value="1"/>
</dbReference>
<dbReference type="InterPro" id="IPR045246">
    <property type="entry name" value="Piwi_ago-like"/>
</dbReference>
<dbReference type="EMBL" id="JAMRDG010000002">
    <property type="protein sequence ID" value="KAJ3688982.1"/>
    <property type="molecule type" value="Genomic_DNA"/>
</dbReference>
<dbReference type="SMART" id="SM00949">
    <property type="entry name" value="PAZ"/>
    <property type="match status" value="1"/>
</dbReference>
<name>A0AAD6ELN2_9POAL</name>
<dbReference type="Gene3D" id="2.170.260.10">
    <property type="entry name" value="paz domain"/>
    <property type="match status" value="1"/>
</dbReference>
<feature type="compositionally biased region" description="Gly residues" evidence="3">
    <location>
        <begin position="51"/>
        <end position="61"/>
    </location>
</feature>
<accession>A0AAD6ELN2</accession>
<dbReference type="InterPro" id="IPR032474">
    <property type="entry name" value="Argonaute_N"/>
</dbReference>
<evidence type="ECO:0000256" key="1">
    <source>
        <dbReference type="ARBA" id="ARBA00008201"/>
    </source>
</evidence>
<dbReference type="InterPro" id="IPR012337">
    <property type="entry name" value="RNaseH-like_sf"/>
</dbReference>
<dbReference type="Pfam" id="PF16488">
    <property type="entry name" value="ArgoL2"/>
    <property type="match status" value="1"/>
</dbReference>
<dbReference type="CDD" id="cd04657">
    <property type="entry name" value="Piwi_ago-like"/>
    <property type="match status" value="1"/>
</dbReference>
<dbReference type="Pfam" id="PF08699">
    <property type="entry name" value="ArgoL1"/>
    <property type="match status" value="1"/>
</dbReference>
<evidence type="ECO:0000313" key="6">
    <source>
        <dbReference type="EMBL" id="KAJ3688982.1"/>
    </source>
</evidence>
<dbReference type="AlphaFoldDB" id="A0AAD6ELN2"/>